<keyword evidence="3" id="KW-0436">Ligase</keyword>
<dbReference type="GO" id="GO:0006189">
    <property type="term" value="P:'de novo' IMP biosynthetic process"/>
    <property type="evidence" value="ECO:0007669"/>
    <property type="project" value="UniProtKB-UniPathway"/>
</dbReference>
<dbReference type="InterPro" id="IPR036921">
    <property type="entry name" value="PurM-like_N_sf"/>
</dbReference>
<feature type="domain" description="PurM-like N-terminal" evidence="6">
    <location>
        <begin position="39"/>
        <end position="147"/>
    </location>
</feature>
<evidence type="ECO:0000259" key="7">
    <source>
        <dbReference type="Pfam" id="PF02769"/>
    </source>
</evidence>
<dbReference type="InterPro" id="IPR004733">
    <property type="entry name" value="PurM_cligase"/>
</dbReference>
<dbReference type="HAMAP" id="MF_00741">
    <property type="entry name" value="AIRS"/>
    <property type="match status" value="1"/>
</dbReference>
<dbReference type="SUPFAM" id="SSF56042">
    <property type="entry name" value="PurM C-terminal domain-like"/>
    <property type="match status" value="1"/>
</dbReference>
<keyword evidence="4" id="KW-0547">Nucleotide-binding</keyword>
<dbReference type="InterPro" id="IPR036676">
    <property type="entry name" value="PurM-like_C_sf"/>
</dbReference>
<dbReference type="UniPathway" id="UPA00074">
    <property type="reaction ID" value="UER00129"/>
</dbReference>
<proteinExistence type="inferred from homology"/>
<dbReference type="Pfam" id="PF02769">
    <property type="entry name" value="AIRS_C"/>
    <property type="match status" value="1"/>
</dbReference>
<dbReference type="PANTHER" id="PTHR10520">
    <property type="entry name" value="TRIFUNCTIONAL PURINE BIOSYNTHETIC PROTEIN ADENOSINE-3-RELATED"/>
    <property type="match status" value="1"/>
</dbReference>
<dbReference type="Pfam" id="PF00586">
    <property type="entry name" value="AIRS"/>
    <property type="match status" value="1"/>
</dbReference>
<protein>
    <recommendedName>
        <fullName evidence="2">phosphoribosylformylglycinamidine cyclo-ligase</fullName>
        <ecNumber evidence="2">6.3.3.1</ecNumber>
    </recommendedName>
</protein>
<dbReference type="PANTHER" id="PTHR10520:SF12">
    <property type="entry name" value="TRIFUNCTIONAL PURINE BIOSYNTHETIC PROTEIN ADENOSINE-3"/>
    <property type="match status" value="1"/>
</dbReference>
<evidence type="ECO:0000256" key="4">
    <source>
        <dbReference type="ARBA" id="ARBA00022741"/>
    </source>
</evidence>
<dbReference type="GO" id="GO:0005524">
    <property type="term" value="F:ATP binding"/>
    <property type="evidence" value="ECO:0007669"/>
    <property type="project" value="UniProtKB-KW"/>
</dbReference>
<evidence type="ECO:0000313" key="8">
    <source>
        <dbReference type="EMBL" id="QHT36467.1"/>
    </source>
</evidence>
<feature type="domain" description="PurM-like C-terminal" evidence="7">
    <location>
        <begin position="158"/>
        <end position="278"/>
    </location>
</feature>
<dbReference type="Gene3D" id="3.90.650.10">
    <property type="entry name" value="PurM-like C-terminal domain"/>
    <property type="match status" value="1"/>
</dbReference>
<dbReference type="AlphaFoldDB" id="A0A6C0F422"/>
<dbReference type="EC" id="6.3.3.1" evidence="2"/>
<evidence type="ECO:0000256" key="5">
    <source>
        <dbReference type="ARBA" id="ARBA00022840"/>
    </source>
</evidence>
<dbReference type="GO" id="GO:0004637">
    <property type="term" value="F:phosphoribosylamine-glycine ligase activity"/>
    <property type="evidence" value="ECO:0007669"/>
    <property type="project" value="TreeGrafter"/>
</dbReference>
<dbReference type="GO" id="GO:0004641">
    <property type="term" value="F:phosphoribosylformylglycinamidine cyclo-ligase activity"/>
    <property type="evidence" value="ECO:0007669"/>
    <property type="project" value="UniProtKB-EC"/>
</dbReference>
<dbReference type="InterPro" id="IPR016188">
    <property type="entry name" value="PurM-like_N"/>
</dbReference>
<dbReference type="GO" id="GO:0046084">
    <property type="term" value="P:adenine biosynthetic process"/>
    <property type="evidence" value="ECO:0007669"/>
    <property type="project" value="TreeGrafter"/>
</dbReference>
<name>A0A6C0F422_9ZZZZ</name>
<evidence type="ECO:0000259" key="6">
    <source>
        <dbReference type="Pfam" id="PF00586"/>
    </source>
</evidence>
<dbReference type="InterPro" id="IPR010918">
    <property type="entry name" value="PurM-like_C_dom"/>
</dbReference>
<dbReference type="CDD" id="cd02196">
    <property type="entry name" value="PurM"/>
    <property type="match status" value="1"/>
</dbReference>
<accession>A0A6C0F422</accession>
<evidence type="ECO:0000256" key="1">
    <source>
        <dbReference type="ARBA" id="ARBA00004686"/>
    </source>
</evidence>
<organism evidence="8">
    <name type="scientific">viral metagenome</name>
    <dbReference type="NCBI Taxonomy" id="1070528"/>
    <lineage>
        <taxon>unclassified sequences</taxon>
        <taxon>metagenomes</taxon>
        <taxon>organismal metagenomes</taxon>
    </lineage>
</organism>
<evidence type="ECO:0000256" key="2">
    <source>
        <dbReference type="ARBA" id="ARBA00013047"/>
    </source>
</evidence>
<comment type="pathway">
    <text evidence="1">Purine metabolism; IMP biosynthesis via de novo pathway; 5-amino-1-(5-phospho-D-ribosyl)imidazole from N(2)-formyl-N(1)-(5-phospho-D-ribosyl)glycinamide: step 2/2.</text>
</comment>
<sequence length="314" mass="35053">MNYENSGVNIERGNAFVSIIKDVSKNENIGGFSGIYDYNGIKLAAATDGVGTKLQLCKTANKYDTIGIDLVAMCVNDLLCQGAKPLFFLDYYATGELDLNIGKDIIQGIQKGCEESNCILLGGETAEMPMLYKGKDFDLAGFCVGVIEGDIYPKTMNEGDLIYGIKSNGIHSNGFSLINNMLNDNSYDIHELLTPTKIYFNEITYLINKYGDKIKGFSHITGGGITDNIPRIINDNLSMNINQTWTIPEVFKWIYSRSDMKIEDMFKTYNCGIGMVVVFDKSVDINIDDELIHMGNIIRGDLMIHYDNFLKEFN</sequence>
<dbReference type="NCBIfam" id="TIGR00878">
    <property type="entry name" value="purM"/>
    <property type="match status" value="1"/>
</dbReference>
<dbReference type="Gene3D" id="3.30.1330.10">
    <property type="entry name" value="PurM-like, N-terminal domain"/>
    <property type="match status" value="1"/>
</dbReference>
<dbReference type="EMBL" id="MN738743">
    <property type="protein sequence ID" value="QHT36467.1"/>
    <property type="molecule type" value="Genomic_DNA"/>
</dbReference>
<evidence type="ECO:0000256" key="3">
    <source>
        <dbReference type="ARBA" id="ARBA00022598"/>
    </source>
</evidence>
<dbReference type="GO" id="GO:0005829">
    <property type="term" value="C:cytosol"/>
    <property type="evidence" value="ECO:0007669"/>
    <property type="project" value="TreeGrafter"/>
</dbReference>
<reference evidence="8" key="1">
    <citation type="journal article" date="2020" name="Nature">
        <title>Giant virus diversity and host interactions through global metagenomics.</title>
        <authorList>
            <person name="Schulz F."/>
            <person name="Roux S."/>
            <person name="Paez-Espino D."/>
            <person name="Jungbluth S."/>
            <person name="Walsh D.A."/>
            <person name="Denef V.J."/>
            <person name="McMahon K.D."/>
            <person name="Konstantinidis K.T."/>
            <person name="Eloe-Fadrosh E.A."/>
            <person name="Kyrpides N.C."/>
            <person name="Woyke T."/>
        </authorList>
    </citation>
    <scope>NUCLEOTIDE SEQUENCE</scope>
    <source>
        <strain evidence="8">GVMAG-S-ERX555931-87</strain>
    </source>
</reference>
<dbReference type="SUPFAM" id="SSF55326">
    <property type="entry name" value="PurM N-terminal domain-like"/>
    <property type="match status" value="1"/>
</dbReference>
<keyword evidence="5" id="KW-0067">ATP-binding</keyword>